<organism evidence="3 4">
    <name type="scientific">Saccharothrix espanaensis (strain ATCC 51144 / DSM 44229 / JCM 9112 / NBRC 15066 / NRRL 15764)</name>
    <dbReference type="NCBI Taxonomy" id="1179773"/>
    <lineage>
        <taxon>Bacteria</taxon>
        <taxon>Bacillati</taxon>
        <taxon>Actinomycetota</taxon>
        <taxon>Actinomycetes</taxon>
        <taxon>Pseudonocardiales</taxon>
        <taxon>Pseudonocardiaceae</taxon>
        <taxon>Saccharothrix</taxon>
    </lineage>
</organism>
<name>K0K0J8_SACES</name>
<reference evidence="3 4" key="1">
    <citation type="journal article" date="2012" name="BMC Genomics">
        <title>Complete genome sequence of Saccharothrix espanaensis DSM 44229T and comparison to the other completely sequenced Pseudonocardiaceae.</title>
        <authorList>
            <person name="Strobel T."/>
            <person name="Al-Dilaimi A."/>
            <person name="Blom J."/>
            <person name="Gessner A."/>
            <person name="Kalinowski J."/>
            <person name="Luzhetska M."/>
            <person name="Puhler A."/>
            <person name="Szczepanowski R."/>
            <person name="Bechthold A."/>
            <person name="Ruckert C."/>
        </authorList>
    </citation>
    <scope>NUCLEOTIDE SEQUENCE [LARGE SCALE GENOMIC DNA]</scope>
    <source>
        <strain evidence="4">ATCC 51144 / DSM 44229 / JCM 9112 / NBRC 15066 / NRRL 15764</strain>
    </source>
</reference>
<feature type="domain" description="Xylose isomerase-like TIM barrel" evidence="2">
    <location>
        <begin position="115"/>
        <end position="334"/>
    </location>
</feature>
<dbReference type="PANTHER" id="PTHR12110:SF53">
    <property type="entry name" value="BLR5974 PROTEIN"/>
    <property type="match status" value="1"/>
</dbReference>
<dbReference type="eggNOG" id="COG1082">
    <property type="taxonomic scope" value="Bacteria"/>
</dbReference>
<protein>
    <submittedName>
        <fullName evidence="3">Xylose isomerase domain-containing protein</fullName>
    </submittedName>
</protein>
<proteinExistence type="predicted"/>
<dbReference type="STRING" id="1179773.BN6_37560"/>
<dbReference type="KEGG" id="sesp:BN6_37560"/>
<dbReference type="SUPFAM" id="SSF51658">
    <property type="entry name" value="Xylose isomerase-like"/>
    <property type="match status" value="1"/>
</dbReference>
<sequence length="364" mass="37419">MPADHPPAVGTRHPGTRHHASAEGTRPTPTALPDARRPAPLGQVDAGATAPPTSDPAHAHHLPPGASLTSRAPATAPGDGLQPAAAGSGAPGSAGGPVLAGITDEAAPDLPGQLAVLAELGWSAIELRSVDTVPVAALSDRRFTEVAKTLSDHGVRAVCLASGIGGWARPVSTPFEHDLAEFDTLARRCGELGTRYIRIMSYPNSGLPETRWRDRVVARIGVLAEAAETAGVVLLHENCSGWAGTSAERALELLDAVRSPALKLLFDTGNGVAHGYDGLALLEKVLPHVVHVHVKDAVGGRFVAPGQGAARVADCVKLLRDNGYQGTWSLEPHVSLVPHQAGALAAGAPAAFVAAGRAMARLLR</sequence>
<evidence type="ECO:0000259" key="2">
    <source>
        <dbReference type="Pfam" id="PF01261"/>
    </source>
</evidence>
<keyword evidence="4" id="KW-1185">Reference proteome</keyword>
<gene>
    <name evidence="3" type="ordered locus">BN6_37560</name>
</gene>
<dbReference type="InterPro" id="IPR050312">
    <property type="entry name" value="IolE/XylAMocC-like"/>
</dbReference>
<dbReference type="EMBL" id="HE804045">
    <property type="protein sequence ID" value="CCH31047.1"/>
    <property type="molecule type" value="Genomic_DNA"/>
</dbReference>
<dbReference type="Proteomes" id="UP000006281">
    <property type="component" value="Chromosome"/>
</dbReference>
<dbReference type="OrthoDB" id="9815124at2"/>
<dbReference type="Pfam" id="PF01261">
    <property type="entry name" value="AP_endonuc_2"/>
    <property type="match status" value="1"/>
</dbReference>
<dbReference type="AlphaFoldDB" id="K0K0J8"/>
<keyword evidence="3" id="KW-0413">Isomerase</keyword>
<evidence type="ECO:0000256" key="1">
    <source>
        <dbReference type="SAM" id="MobiDB-lite"/>
    </source>
</evidence>
<dbReference type="PANTHER" id="PTHR12110">
    <property type="entry name" value="HYDROXYPYRUVATE ISOMERASE"/>
    <property type="match status" value="1"/>
</dbReference>
<accession>K0K0J8</accession>
<dbReference type="HOGENOM" id="CLU_050006_2_0_11"/>
<dbReference type="BioCyc" id="SESP1179773:BN6_RS18185-MONOMER"/>
<evidence type="ECO:0000313" key="3">
    <source>
        <dbReference type="EMBL" id="CCH31047.1"/>
    </source>
</evidence>
<dbReference type="GO" id="GO:0016853">
    <property type="term" value="F:isomerase activity"/>
    <property type="evidence" value="ECO:0007669"/>
    <property type="project" value="UniProtKB-KW"/>
</dbReference>
<dbReference type="InterPro" id="IPR036237">
    <property type="entry name" value="Xyl_isomerase-like_sf"/>
</dbReference>
<dbReference type="Gene3D" id="3.20.20.150">
    <property type="entry name" value="Divalent-metal-dependent TIM barrel enzymes"/>
    <property type="match status" value="1"/>
</dbReference>
<dbReference type="InterPro" id="IPR013022">
    <property type="entry name" value="Xyl_isomerase-like_TIM-brl"/>
</dbReference>
<feature type="region of interest" description="Disordered" evidence="1">
    <location>
        <begin position="1"/>
        <end position="100"/>
    </location>
</feature>
<dbReference type="PATRIC" id="fig|1179773.3.peg.3754"/>
<evidence type="ECO:0000313" key="4">
    <source>
        <dbReference type="Proteomes" id="UP000006281"/>
    </source>
</evidence>